<name>A0A6J1B5D6_9ROSI</name>
<evidence type="ECO:0000259" key="7">
    <source>
        <dbReference type="SMART" id="SM01332"/>
    </source>
</evidence>
<feature type="domain" description="Cyclin-like" evidence="6">
    <location>
        <begin position="164"/>
        <end position="250"/>
    </location>
</feature>
<dbReference type="PANTHER" id="PTHR10177">
    <property type="entry name" value="CYCLINS"/>
    <property type="match status" value="1"/>
</dbReference>
<dbReference type="Pfam" id="PF00134">
    <property type="entry name" value="Cyclin_N"/>
    <property type="match status" value="1"/>
</dbReference>
<keyword evidence="4" id="KW-0131">Cell cycle</keyword>
<keyword evidence="2" id="KW-0132">Cell division</keyword>
<evidence type="ECO:0000259" key="6">
    <source>
        <dbReference type="SMART" id="SM00385"/>
    </source>
</evidence>
<dbReference type="SMART" id="SM01332">
    <property type="entry name" value="Cyclin_C"/>
    <property type="match status" value="1"/>
</dbReference>
<keyword evidence="3 5" id="KW-0195">Cyclin</keyword>
<keyword evidence="8" id="KW-1185">Reference proteome</keyword>
<feature type="domain" description="Cyclin-like" evidence="6">
    <location>
        <begin position="62"/>
        <end position="148"/>
    </location>
</feature>
<sequence>MDYFDLEDPFTSLKEHQPDTISALFSSESDHMPPQNYLRCLKTGDFYVSFRQEAISLMLQLVLVGQAQYSCNLDPYTPYLAVNYMDRFISRQDIPQGNPWVLRLLVIACISLAAKMKEIHFSSTNFQREEGFIFDAQAIQRMELLILDALNWRMRSVTPFSFICFFMSLSELKDPPLTQALKDRASNIIFQAHSEINLLGFKPSIIAASALLLASHELFPLQFPSVETLILSCEYVNKESLLKCFNATQEMVANQISESIVDTVSSSSTRTPLSVLDCHGTRAESESTTSTTAATAMAEKREIKRRKLNGFCSESNRVQISQIQPCG</sequence>
<dbReference type="Pfam" id="PF02984">
    <property type="entry name" value="Cyclin_C"/>
    <property type="match status" value="1"/>
</dbReference>
<feature type="domain" description="Cyclin C-terminal" evidence="7">
    <location>
        <begin position="157"/>
        <end position="273"/>
    </location>
</feature>
<dbReference type="InterPro" id="IPR006671">
    <property type="entry name" value="Cyclin_N"/>
</dbReference>
<dbReference type="InterPro" id="IPR004367">
    <property type="entry name" value="Cyclin_C-dom"/>
</dbReference>
<dbReference type="OrthoDB" id="306099at2759"/>
<dbReference type="SUPFAM" id="SSF47954">
    <property type="entry name" value="Cyclin-like"/>
    <property type="match status" value="2"/>
</dbReference>
<dbReference type="AlphaFoldDB" id="A0A6J1B5D6"/>
<protein>
    <submittedName>
        <fullName evidence="9">Cyclin-D6-1 isoform X1</fullName>
    </submittedName>
</protein>
<comment type="similarity">
    <text evidence="1">Belongs to the cyclin family. Cyclin D subfamily.</text>
</comment>
<dbReference type="InterPro" id="IPR013763">
    <property type="entry name" value="Cyclin-like_dom"/>
</dbReference>
<evidence type="ECO:0000256" key="3">
    <source>
        <dbReference type="ARBA" id="ARBA00023127"/>
    </source>
</evidence>
<accession>A0A6J1B5D6</accession>
<dbReference type="Proteomes" id="UP000504621">
    <property type="component" value="Unplaced"/>
</dbReference>
<gene>
    <name evidence="9" type="primary">LOC110424198</name>
</gene>
<organism evidence="8 9">
    <name type="scientific">Herrania umbratica</name>
    <dbReference type="NCBI Taxonomy" id="108875"/>
    <lineage>
        <taxon>Eukaryota</taxon>
        <taxon>Viridiplantae</taxon>
        <taxon>Streptophyta</taxon>
        <taxon>Embryophyta</taxon>
        <taxon>Tracheophyta</taxon>
        <taxon>Spermatophyta</taxon>
        <taxon>Magnoliopsida</taxon>
        <taxon>eudicotyledons</taxon>
        <taxon>Gunneridae</taxon>
        <taxon>Pentapetalae</taxon>
        <taxon>rosids</taxon>
        <taxon>malvids</taxon>
        <taxon>Malvales</taxon>
        <taxon>Malvaceae</taxon>
        <taxon>Byttnerioideae</taxon>
        <taxon>Herrania</taxon>
    </lineage>
</organism>
<reference evidence="9" key="1">
    <citation type="submission" date="2025-08" db="UniProtKB">
        <authorList>
            <consortium name="RefSeq"/>
        </authorList>
    </citation>
    <scope>IDENTIFICATION</scope>
    <source>
        <tissue evidence="9">Leaf</tissue>
    </source>
</reference>
<dbReference type="FunFam" id="1.10.472.10:FF:000040">
    <property type="entry name" value="D6-type cyclin"/>
    <property type="match status" value="1"/>
</dbReference>
<evidence type="ECO:0000256" key="2">
    <source>
        <dbReference type="ARBA" id="ARBA00022618"/>
    </source>
</evidence>
<dbReference type="RefSeq" id="XP_021294401.1">
    <property type="nucleotide sequence ID" value="XM_021438726.1"/>
</dbReference>
<dbReference type="InterPro" id="IPR036915">
    <property type="entry name" value="Cyclin-like_sf"/>
</dbReference>
<proteinExistence type="inferred from homology"/>
<dbReference type="InterPro" id="IPR039361">
    <property type="entry name" value="Cyclin"/>
</dbReference>
<evidence type="ECO:0000256" key="4">
    <source>
        <dbReference type="ARBA" id="ARBA00023306"/>
    </source>
</evidence>
<dbReference type="SMART" id="SM00385">
    <property type="entry name" value="CYCLIN"/>
    <property type="match status" value="2"/>
</dbReference>
<evidence type="ECO:0000313" key="8">
    <source>
        <dbReference type="Proteomes" id="UP000504621"/>
    </source>
</evidence>
<dbReference type="GO" id="GO:0051301">
    <property type="term" value="P:cell division"/>
    <property type="evidence" value="ECO:0007669"/>
    <property type="project" value="UniProtKB-KW"/>
</dbReference>
<evidence type="ECO:0000256" key="1">
    <source>
        <dbReference type="ARBA" id="ARBA00009065"/>
    </source>
</evidence>
<dbReference type="GeneID" id="110424198"/>
<evidence type="ECO:0000256" key="5">
    <source>
        <dbReference type="RuleBase" id="RU000383"/>
    </source>
</evidence>
<evidence type="ECO:0000313" key="9">
    <source>
        <dbReference type="RefSeq" id="XP_021294401.1"/>
    </source>
</evidence>
<dbReference type="FunFam" id="1.10.472.10:FF:000060">
    <property type="entry name" value="D6-type cyclin"/>
    <property type="match status" value="1"/>
</dbReference>
<dbReference type="CDD" id="cd20544">
    <property type="entry name" value="CYCLIN_AtCycD-like_rpt2"/>
    <property type="match status" value="1"/>
</dbReference>
<dbReference type="Gene3D" id="1.10.472.10">
    <property type="entry name" value="Cyclin-like"/>
    <property type="match status" value="2"/>
</dbReference>